<name>A0A1M5BEQ2_9FIRM</name>
<protein>
    <submittedName>
        <fullName evidence="2">Tight adherence protein B</fullName>
    </submittedName>
</protein>
<dbReference type="EMBL" id="FQUY01000022">
    <property type="protein sequence ID" value="SHF40920.1"/>
    <property type="molecule type" value="Genomic_DNA"/>
</dbReference>
<dbReference type="Proteomes" id="UP000184148">
    <property type="component" value="Unassembled WGS sequence"/>
</dbReference>
<gene>
    <name evidence="2" type="ORF">SAMN02745133_02568</name>
</gene>
<feature type="transmembrane region" description="Helical" evidence="1">
    <location>
        <begin position="103"/>
        <end position="120"/>
    </location>
</feature>
<keyword evidence="1" id="KW-0472">Membrane</keyword>
<dbReference type="OrthoDB" id="9780661at2"/>
<evidence type="ECO:0000313" key="2">
    <source>
        <dbReference type="EMBL" id="SHF40920.1"/>
    </source>
</evidence>
<feature type="transmembrane region" description="Helical" evidence="1">
    <location>
        <begin position="78"/>
        <end position="97"/>
    </location>
</feature>
<dbReference type="RefSeq" id="WP_073239782.1">
    <property type="nucleotide sequence ID" value="NZ_FQUY01000022.1"/>
</dbReference>
<dbReference type="PANTHER" id="PTHR35007">
    <property type="entry name" value="INTEGRAL MEMBRANE PROTEIN-RELATED"/>
    <property type="match status" value="1"/>
</dbReference>
<dbReference type="STRING" id="1121429.SAMN02745133_02568"/>
<keyword evidence="1" id="KW-1133">Transmembrane helix</keyword>
<organism evidence="2 3">
    <name type="scientific">Desulforamulus putei DSM 12395</name>
    <dbReference type="NCBI Taxonomy" id="1121429"/>
    <lineage>
        <taxon>Bacteria</taxon>
        <taxon>Bacillati</taxon>
        <taxon>Bacillota</taxon>
        <taxon>Clostridia</taxon>
        <taxon>Eubacteriales</taxon>
        <taxon>Peptococcaceae</taxon>
        <taxon>Desulforamulus</taxon>
    </lineage>
</organism>
<dbReference type="PANTHER" id="PTHR35007:SF2">
    <property type="entry name" value="PILUS ASSEMBLE PROTEIN"/>
    <property type="match status" value="1"/>
</dbReference>
<reference evidence="3" key="1">
    <citation type="submission" date="2016-11" db="EMBL/GenBank/DDBJ databases">
        <authorList>
            <person name="Varghese N."/>
            <person name="Submissions S."/>
        </authorList>
    </citation>
    <scope>NUCLEOTIDE SEQUENCE [LARGE SCALE GENOMIC DNA]</scope>
    <source>
        <strain evidence="3">DSM 12395</strain>
    </source>
</reference>
<feature type="transmembrane region" description="Helical" evidence="1">
    <location>
        <begin position="278"/>
        <end position="299"/>
    </location>
</feature>
<keyword evidence="1" id="KW-0812">Transmembrane</keyword>
<keyword evidence="3" id="KW-1185">Reference proteome</keyword>
<accession>A0A1M5BEQ2</accession>
<dbReference type="AlphaFoldDB" id="A0A1M5BEQ2"/>
<evidence type="ECO:0000256" key="1">
    <source>
        <dbReference type="SAM" id="Phobius"/>
    </source>
</evidence>
<feature type="transmembrane region" description="Helical" evidence="1">
    <location>
        <begin position="12"/>
        <end position="36"/>
    </location>
</feature>
<feature type="transmembrane region" description="Helical" evidence="1">
    <location>
        <begin position="249"/>
        <end position="266"/>
    </location>
</feature>
<proteinExistence type="predicted"/>
<sequence length="309" mass="34998">MTFIQLIACIGMIAGAFILLGISPIAFTDGLFSFLIKRPKSIKDEINEATKRKRPSFLRREIIEAQEILALTGRSSRFSLICACSLLLFAIGVSIAILLQNVFLVPVLALGLMFLPFWYIKLTVTHYKKNIAAELETALSIITTAYLRNEDIVTAVEENMQYLNPPVRNVFAGFLTQVRLINPDVDAALKTMKTKIDNEVFREWCDAIAACQYDRSLKTTLTPIVSKLSDMRIVNAELEYLVFEPRKEFIIMALLVMGNIPLMYFLNKSWYDTLMHTFVGQLVLAMCAAAIFISTAFVIKLTKPIEYRR</sequence>
<evidence type="ECO:0000313" key="3">
    <source>
        <dbReference type="Proteomes" id="UP000184148"/>
    </source>
</evidence>